<dbReference type="PANTHER" id="PTHR45947">
    <property type="entry name" value="SULFOQUINOVOSYL TRANSFERASE SQD2"/>
    <property type="match status" value="1"/>
</dbReference>
<dbReference type="Proteomes" id="UP000186720">
    <property type="component" value="Unassembled WGS sequence"/>
</dbReference>
<feature type="domain" description="Glycosyl transferase family 1" evidence="1">
    <location>
        <begin position="205"/>
        <end position="358"/>
    </location>
</feature>
<reference evidence="2 3" key="1">
    <citation type="submission" date="2016-11" db="EMBL/GenBank/DDBJ databases">
        <title>Whole Genome Sequencing of Mucilaginibacter polytrichastri RG4-7(T) isolated from the moss sample.</title>
        <authorList>
            <person name="Li Y."/>
        </authorList>
    </citation>
    <scope>NUCLEOTIDE SEQUENCE [LARGE SCALE GENOMIC DNA]</scope>
    <source>
        <strain evidence="2 3">RG4-7</strain>
    </source>
</reference>
<accession>A0A1Q5ZTQ0</accession>
<comment type="caution">
    <text evidence="2">The sequence shown here is derived from an EMBL/GenBank/DDBJ whole genome shotgun (WGS) entry which is preliminary data.</text>
</comment>
<keyword evidence="3" id="KW-1185">Reference proteome</keyword>
<name>A0A1Q5ZTQ0_9SPHI</name>
<dbReference type="AlphaFoldDB" id="A0A1Q5ZTQ0"/>
<dbReference type="STRING" id="1302689.RG47T_0589"/>
<proteinExistence type="predicted"/>
<dbReference type="RefSeq" id="WP_074487981.1">
    <property type="nucleotide sequence ID" value="NZ_FPAM01000001.1"/>
</dbReference>
<dbReference type="InterPro" id="IPR050194">
    <property type="entry name" value="Glycosyltransferase_grp1"/>
</dbReference>
<dbReference type="InterPro" id="IPR001296">
    <property type="entry name" value="Glyco_trans_1"/>
</dbReference>
<dbReference type="PANTHER" id="PTHR45947:SF3">
    <property type="entry name" value="SULFOQUINOVOSYL TRANSFERASE SQD2"/>
    <property type="match status" value="1"/>
</dbReference>
<dbReference type="EMBL" id="MPPL01000001">
    <property type="protein sequence ID" value="OKS85145.1"/>
    <property type="molecule type" value="Genomic_DNA"/>
</dbReference>
<sequence length="388" mass="44708">MKQVIFVNSHPIQYFAPLYKFLNKYGIKTSAWYCSDESIRGTLDKQFGVEVKWDIPLLDGYDYVFFKNNSWKPSHFNGFFGLINFKIIRKLFTSPKSVIIVHGWHYFTLLSVLLLAKFKGHTVCLRCDVPLNQEELKRGLKQNIKKFGLKHLLFPRISYFMYIGTQNRLFYKSLGISDKQLISCPYAVDNERFREDQISLKEVKSSIKERLNIPNDDKIILFTAKYIDKKKPLDLLKAFHQLGMKNVWLLMVGEGELRANMEAYIDENKIEKVLLTGFVNQGKISEYYAISDVFAMTSYIGENWGLSVNEAMNFNLPLVVSDFTGCADDLVEDGVNGYVFKTGDIDQLTEKLKMILLGDSLTWSPSSQEIVDSYSFKTIAQNLQPILS</sequence>
<dbReference type="GO" id="GO:0016757">
    <property type="term" value="F:glycosyltransferase activity"/>
    <property type="evidence" value="ECO:0007669"/>
    <property type="project" value="InterPro"/>
</dbReference>
<dbReference type="Gene3D" id="3.40.50.2000">
    <property type="entry name" value="Glycogen Phosphorylase B"/>
    <property type="match status" value="2"/>
</dbReference>
<evidence type="ECO:0000313" key="2">
    <source>
        <dbReference type="EMBL" id="OKS85145.1"/>
    </source>
</evidence>
<evidence type="ECO:0000313" key="3">
    <source>
        <dbReference type="Proteomes" id="UP000186720"/>
    </source>
</evidence>
<gene>
    <name evidence="2" type="ORF">RG47T_0589</name>
</gene>
<organism evidence="2 3">
    <name type="scientific">Mucilaginibacter polytrichastri</name>
    <dbReference type="NCBI Taxonomy" id="1302689"/>
    <lineage>
        <taxon>Bacteria</taxon>
        <taxon>Pseudomonadati</taxon>
        <taxon>Bacteroidota</taxon>
        <taxon>Sphingobacteriia</taxon>
        <taxon>Sphingobacteriales</taxon>
        <taxon>Sphingobacteriaceae</taxon>
        <taxon>Mucilaginibacter</taxon>
    </lineage>
</organism>
<protein>
    <recommendedName>
        <fullName evidence="1">Glycosyl transferase family 1 domain-containing protein</fullName>
    </recommendedName>
</protein>
<dbReference type="OrthoDB" id="9790710at2"/>
<evidence type="ECO:0000259" key="1">
    <source>
        <dbReference type="Pfam" id="PF00534"/>
    </source>
</evidence>
<dbReference type="SUPFAM" id="SSF53756">
    <property type="entry name" value="UDP-Glycosyltransferase/glycogen phosphorylase"/>
    <property type="match status" value="1"/>
</dbReference>
<dbReference type="Pfam" id="PF00534">
    <property type="entry name" value="Glycos_transf_1"/>
    <property type="match status" value="1"/>
</dbReference>
<dbReference type="CDD" id="cd03801">
    <property type="entry name" value="GT4_PimA-like"/>
    <property type="match status" value="1"/>
</dbReference>